<protein>
    <submittedName>
        <fullName evidence="1">Uncharacterized protein</fullName>
    </submittedName>
</protein>
<name>A0AA37RAS8_PSEPU</name>
<reference evidence="1" key="1">
    <citation type="submission" date="2023-01" db="EMBL/GenBank/DDBJ databases">
        <title>Whole-genome sequence of Pseudomonas putida NBRC 14671.</title>
        <authorList>
            <person name="Morohoshi T."/>
            <person name="Someya N."/>
        </authorList>
    </citation>
    <scope>NUCLEOTIDE SEQUENCE</scope>
    <source>
        <strain evidence="1">NBRC 14671</strain>
    </source>
</reference>
<proteinExistence type="predicted"/>
<dbReference type="RefSeq" id="WP_284355749.1">
    <property type="nucleotide sequence ID" value="NZ_BSKF01000009.1"/>
</dbReference>
<sequence length="55" mass="6209">MTIGEFAYQAAGLLLAYYIGWVRAHYTVAAECERLGGFYVGNKTFRCVKTEDPKE</sequence>
<dbReference type="AlphaFoldDB" id="A0AA37RAS8"/>
<comment type="caution">
    <text evidence="1">The sequence shown here is derived from an EMBL/GenBank/DDBJ whole genome shotgun (WGS) entry which is preliminary data.</text>
</comment>
<organism evidence="1 2">
    <name type="scientific">Pseudomonas putida</name>
    <name type="common">Arthrobacter siderocapsulatus</name>
    <dbReference type="NCBI Taxonomy" id="303"/>
    <lineage>
        <taxon>Bacteria</taxon>
        <taxon>Pseudomonadati</taxon>
        <taxon>Pseudomonadota</taxon>
        <taxon>Gammaproteobacteria</taxon>
        <taxon>Pseudomonadales</taxon>
        <taxon>Pseudomonadaceae</taxon>
        <taxon>Pseudomonas</taxon>
    </lineage>
</organism>
<gene>
    <name evidence="1" type="ORF">PPUN14671_17300</name>
</gene>
<evidence type="ECO:0000313" key="2">
    <source>
        <dbReference type="Proteomes" id="UP001161257"/>
    </source>
</evidence>
<dbReference type="Proteomes" id="UP001161257">
    <property type="component" value="Unassembled WGS sequence"/>
</dbReference>
<accession>A0AA37RAS8</accession>
<evidence type="ECO:0000313" key="1">
    <source>
        <dbReference type="EMBL" id="GLO34897.1"/>
    </source>
</evidence>
<dbReference type="EMBL" id="BSKJ01000003">
    <property type="protein sequence ID" value="GLO34897.1"/>
    <property type="molecule type" value="Genomic_DNA"/>
</dbReference>